<protein>
    <submittedName>
        <fullName evidence="1">Putative MmcQ-like protein</fullName>
    </submittedName>
</protein>
<reference evidence="1 2" key="1">
    <citation type="submission" date="2017-02" db="EMBL/GenBank/DDBJ databases">
        <title>Ketogulonicigenium robustum SPU B003 Genome sequencing and assembly.</title>
        <authorList>
            <person name="Li Y."/>
            <person name="Liu L."/>
            <person name="Wang C."/>
            <person name="Zhang M."/>
            <person name="Zhang T."/>
            <person name="Zhang Y."/>
        </authorList>
    </citation>
    <scope>NUCLEOTIDE SEQUENCE [LARGE SCALE GENOMIC DNA]</scope>
    <source>
        <strain evidence="1 2">SPU_B003</strain>
    </source>
</reference>
<gene>
    <name evidence="1" type="ORF">BVG79_01126</name>
</gene>
<dbReference type="Gene3D" id="3.90.1150.30">
    <property type="match status" value="1"/>
</dbReference>
<dbReference type="Pfam" id="PF04237">
    <property type="entry name" value="YjbR"/>
    <property type="match status" value="1"/>
</dbReference>
<keyword evidence="2" id="KW-1185">Reference proteome</keyword>
<dbReference type="STRING" id="92947.BVG79_01126"/>
<proteinExistence type="predicted"/>
<dbReference type="SUPFAM" id="SSF142906">
    <property type="entry name" value="YjbR-like"/>
    <property type="match status" value="1"/>
</dbReference>
<evidence type="ECO:0000313" key="2">
    <source>
        <dbReference type="Proteomes" id="UP000242447"/>
    </source>
</evidence>
<name>A0A1W6NZ08_9RHOB</name>
<dbReference type="RefSeq" id="WP_085786019.1">
    <property type="nucleotide sequence ID" value="NZ_CP019937.1"/>
</dbReference>
<dbReference type="KEGG" id="kro:BVG79_01126"/>
<dbReference type="Proteomes" id="UP000242447">
    <property type="component" value="Chromosome"/>
</dbReference>
<dbReference type="AlphaFoldDB" id="A0A1W6NZ08"/>
<dbReference type="InterPro" id="IPR058532">
    <property type="entry name" value="YjbR/MT2646/Rv2570-like"/>
</dbReference>
<organism evidence="1 2">
    <name type="scientific">Ketogulonicigenium robustum</name>
    <dbReference type="NCBI Taxonomy" id="92947"/>
    <lineage>
        <taxon>Bacteria</taxon>
        <taxon>Pseudomonadati</taxon>
        <taxon>Pseudomonadota</taxon>
        <taxon>Alphaproteobacteria</taxon>
        <taxon>Rhodobacterales</taxon>
        <taxon>Roseobacteraceae</taxon>
        <taxon>Ketogulonicigenium</taxon>
    </lineage>
</organism>
<dbReference type="EMBL" id="CP019937">
    <property type="protein sequence ID" value="ARO14472.1"/>
    <property type="molecule type" value="Genomic_DNA"/>
</dbReference>
<dbReference type="PANTHER" id="PTHR35145">
    <property type="entry name" value="CYTOPLASMIC PROTEIN-RELATED"/>
    <property type="match status" value="1"/>
</dbReference>
<evidence type="ECO:0000313" key="1">
    <source>
        <dbReference type="EMBL" id="ARO14472.1"/>
    </source>
</evidence>
<dbReference type="InterPro" id="IPR038056">
    <property type="entry name" value="YjbR-like_sf"/>
</dbReference>
<accession>A0A1W6NZ08</accession>
<sequence>MRDQDIHAIASEHAESLLASVRTTPFGPDAVVYKLRDKMFCLIGAVDGRPAVTLKCDPERSHFLREHLPSIRTGYHMNKRHWISVLAGPDIDDDLLRDLISDAYALVRDSLPKAQRIGLG</sequence>
<dbReference type="InterPro" id="IPR007351">
    <property type="entry name" value="YjbR"/>
</dbReference>
<dbReference type="OrthoDB" id="3194910at2"/>
<dbReference type="PANTHER" id="PTHR35145:SF1">
    <property type="entry name" value="CYTOPLASMIC PROTEIN"/>
    <property type="match status" value="1"/>
</dbReference>